<accession>A0A1A6HA17</accession>
<proteinExistence type="predicted"/>
<gene>
    <name evidence="2" type="ORF">A6R68_14728</name>
</gene>
<evidence type="ECO:0000313" key="3">
    <source>
        <dbReference type="Proteomes" id="UP000092124"/>
    </source>
</evidence>
<protein>
    <submittedName>
        <fullName evidence="2">Uncharacterized protein</fullName>
    </submittedName>
</protein>
<dbReference type="Proteomes" id="UP000092124">
    <property type="component" value="Unassembled WGS sequence"/>
</dbReference>
<reference evidence="2 3" key="1">
    <citation type="submission" date="2016-06" db="EMBL/GenBank/DDBJ databases">
        <title>The Draft Genome Sequence and Annotation of the Desert Woodrat Neotoma lepida.</title>
        <authorList>
            <person name="Campbell M."/>
            <person name="Oakeson K.F."/>
            <person name="Yandell M."/>
            <person name="Halpert J.R."/>
            <person name="Dearing D."/>
        </authorList>
    </citation>
    <scope>NUCLEOTIDE SEQUENCE [LARGE SCALE GENOMIC DNA]</scope>
    <source>
        <strain evidence="2">417</strain>
        <tissue evidence="2">Liver</tissue>
    </source>
</reference>
<evidence type="ECO:0000256" key="1">
    <source>
        <dbReference type="SAM" id="MobiDB-lite"/>
    </source>
</evidence>
<dbReference type="EMBL" id="LZPO01044398">
    <property type="protein sequence ID" value="OBS74725.1"/>
    <property type="molecule type" value="Genomic_DNA"/>
</dbReference>
<name>A0A1A6HA17_NEOLE</name>
<feature type="compositionally biased region" description="Basic and acidic residues" evidence="1">
    <location>
        <begin position="67"/>
        <end position="88"/>
    </location>
</feature>
<comment type="caution">
    <text evidence="2">The sequence shown here is derived from an EMBL/GenBank/DDBJ whole genome shotgun (WGS) entry which is preliminary data.</text>
</comment>
<keyword evidence="3" id="KW-1185">Reference proteome</keyword>
<organism evidence="2 3">
    <name type="scientific">Neotoma lepida</name>
    <name type="common">Desert woodrat</name>
    <dbReference type="NCBI Taxonomy" id="56216"/>
    <lineage>
        <taxon>Eukaryota</taxon>
        <taxon>Metazoa</taxon>
        <taxon>Chordata</taxon>
        <taxon>Craniata</taxon>
        <taxon>Vertebrata</taxon>
        <taxon>Euteleostomi</taxon>
        <taxon>Mammalia</taxon>
        <taxon>Eutheria</taxon>
        <taxon>Euarchontoglires</taxon>
        <taxon>Glires</taxon>
        <taxon>Rodentia</taxon>
        <taxon>Myomorpha</taxon>
        <taxon>Muroidea</taxon>
        <taxon>Cricetidae</taxon>
        <taxon>Neotominae</taxon>
        <taxon>Neotoma</taxon>
    </lineage>
</organism>
<sequence length="126" mass="14788">MLILPSILHQLGPDSLPRIRMEKYHLLLERMMMKFQILWRILRRCLTNNKANCTECKARKLERRQRVEERFRSEKRAGGKEEGRRAELLAHPIMGIRRPEAPRAPGRQQREGCGHRKAGLTGDLPK</sequence>
<dbReference type="AlphaFoldDB" id="A0A1A6HA17"/>
<evidence type="ECO:0000313" key="2">
    <source>
        <dbReference type="EMBL" id="OBS74725.1"/>
    </source>
</evidence>
<feature type="region of interest" description="Disordered" evidence="1">
    <location>
        <begin position="67"/>
        <end position="126"/>
    </location>
</feature>